<feature type="non-terminal residue" evidence="1">
    <location>
        <position position="83"/>
    </location>
</feature>
<accession>Q7W085</accession>
<evidence type="ECO:0000313" key="1">
    <source>
        <dbReference type="EMBL" id="CAE40651.1"/>
    </source>
</evidence>
<dbReference type="HOGENOM" id="CLU_2535897_0_0_4"/>
<dbReference type="STRING" id="257313.BP0272"/>
<organism evidence="1 2">
    <name type="scientific">Bordetella pertussis (strain Tohama I / ATCC BAA-589 / NCTC 13251)</name>
    <dbReference type="NCBI Taxonomy" id="257313"/>
    <lineage>
        <taxon>Bacteria</taxon>
        <taxon>Pseudomonadati</taxon>
        <taxon>Pseudomonadota</taxon>
        <taxon>Betaproteobacteria</taxon>
        <taxon>Burkholderiales</taxon>
        <taxon>Alcaligenaceae</taxon>
        <taxon>Bordetella</taxon>
    </lineage>
</organism>
<evidence type="ECO:0000313" key="2">
    <source>
        <dbReference type="Proteomes" id="UP000002676"/>
    </source>
</evidence>
<dbReference type="Proteomes" id="UP000002676">
    <property type="component" value="Chromosome"/>
</dbReference>
<protein>
    <submittedName>
        <fullName evidence="1">Integrase (Remnant)</fullName>
    </submittedName>
</protein>
<reference evidence="1 2" key="1">
    <citation type="journal article" date="2003" name="Nat. Genet.">
        <title>Comparative analysis of the genome sequences of Bordetella pertussis, Bordetella parapertussis and Bordetella bronchiseptica.</title>
        <authorList>
            <person name="Parkhill J."/>
            <person name="Sebaihia M."/>
            <person name="Preston A."/>
            <person name="Murphy L.D."/>
            <person name="Thomson N.R."/>
            <person name="Harris D.E."/>
            <person name="Holden M.T.G."/>
            <person name="Churcher C.M."/>
            <person name="Bentley S.D."/>
            <person name="Mungall K.L."/>
            <person name="Cerdeno-Tarraga A.-M."/>
            <person name="Temple L."/>
            <person name="James K.D."/>
            <person name="Harris B."/>
            <person name="Quail M.A."/>
            <person name="Achtman M."/>
            <person name="Atkin R."/>
            <person name="Baker S."/>
            <person name="Basham D."/>
            <person name="Bason N."/>
            <person name="Cherevach I."/>
            <person name="Chillingworth T."/>
            <person name="Collins M."/>
            <person name="Cronin A."/>
            <person name="Davis P."/>
            <person name="Doggett J."/>
            <person name="Feltwell T."/>
            <person name="Goble A."/>
            <person name="Hamlin N."/>
            <person name="Hauser H."/>
            <person name="Holroyd S."/>
            <person name="Jagels K."/>
            <person name="Leather S."/>
            <person name="Moule S."/>
            <person name="Norberczak H."/>
            <person name="O'Neil S."/>
            <person name="Ormond D."/>
            <person name="Price C."/>
            <person name="Rabbinowitsch E."/>
            <person name="Rutter S."/>
            <person name="Sanders M."/>
            <person name="Saunders D."/>
            <person name="Seeger K."/>
            <person name="Sharp S."/>
            <person name="Simmonds M."/>
            <person name="Skelton J."/>
            <person name="Squares R."/>
            <person name="Squares S."/>
            <person name="Stevens K."/>
            <person name="Unwin L."/>
            <person name="Whitehead S."/>
            <person name="Barrell B.G."/>
            <person name="Maskell D.J."/>
        </authorList>
    </citation>
    <scope>NUCLEOTIDE SEQUENCE [LARGE SCALE GENOMIC DNA]</scope>
    <source>
        <strain evidence="1 2">Tohama I / ATCC BAA-589 / NCTC 13251</strain>
    </source>
</reference>
<dbReference type="GO" id="GO:0003677">
    <property type="term" value="F:DNA binding"/>
    <property type="evidence" value="ECO:0007669"/>
    <property type="project" value="InterPro"/>
</dbReference>
<dbReference type="AlphaFoldDB" id="Q7W085"/>
<name>Q7W085_BORPE</name>
<dbReference type="InterPro" id="IPR011010">
    <property type="entry name" value="DNA_brk_join_enz"/>
</dbReference>
<dbReference type="KEGG" id="bpe:BP0272"/>
<dbReference type="EMBL" id="BX640411">
    <property type="protein sequence ID" value="CAE40651.1"/>
    <property type="molecule type" value="Genomic_DNA"/>
</dbReference>
<gene>
    <name evidence="1" type="ordered locus">BP0272</name>
</gene>
<proteinExistence type="predicted"/>
<sequence length="83" mass="9102">MGRAGLNIARVVSHTAVSHLVQVGVSLSTVQRMSGPRLAIVARYAHQNGDHIRAAMSNLEGRISGTITPKLHKRKSRLQRKRP</sequence>
<keyword evidence="2" id="KW-1185">Reference proteome</keyword>
<dbReference type="SUPFAM" id="SSF56349">
    <property type="entry name" value="DNA breaking-rejoining enzymes"/>
    <property type="match status" value="1"/>
</dbReference>